<proteinExistence type="predicted"/>
<accession>A0A6A4TC15</accession>
<sequence length="114" mass="12825">MCVAAAERVGSLPLRTERELEALHDPAKSESCIRAINRGKLASWVTSLTVDALHSSAHPRLPEKNKDSRDIELRMLDFSEIHSNLTDPDDNQAAWNKNDLDWTQTIINTTIIMC</sequence>
<comment type="caution">
    <text evidence="1">The sequence shown here is derived from an EMBL/GenBank/DDBJ whole genome shotgun (WGS) entry which is preliminary data.</text>
</comment>
<evidence type="ECO:0000313" key="1">
    <source>
        <dbReference type="EMBL" id="KAF0039712.1"/>
    </source>
</evidence>
<organism evidence="1 2">
    <name type="scientific">Scophthalmus maximus</name>
    <name type="common">Turbot</name>
    <name type="synonym">Psetta maxima</name>
    <dbReference type="NCBI Taxonomy" id="52904"/>
    <lineage>
        <taxon>Eukaryota</taxon>
        <taxon>Metazoa</taxon>
        <taxon>Chordata</taxon>
        <taxon>Craniata</taxon>
        <taxon>Vertebrata</taxon>
        <taxon>Euteleostomi</taxon>
        <taxon>Actinopterygii</taxon>
        <taxon>Neopterygii</taxon>
        <taxon>Teleostei</taxon>
        <taxon>Neoteleostei</taxon>
        <taxon>Acanthomorphata</taxon>
        <taxon>Carangaria</taxon>
        <taxon>Pleuronectiformes</taxon>
        <taxon>Pleuronectoidei</taxon>
        <taxon>Scophthalmidae</taxon>
        <taxon>Scophthalmus</taxon>
    </lineage>
</organism>
<dbReference type="EMBL" id="VEVO01000007">
    <property type="protein sequence ID" value="KAF0039712.1"/>
    <property type="molecule type" value="Genomic_DNA"/>
</dbReference>
<dbReference type="AlphaFoldDB" id="A0A6A4TC15"/>
<protein>
    <submittedName>
        <fullName evidence="1">Uncharacterized protein</fullName>
    </submittedName>
</protein>
<dbReference type="Proteomes" id="UP000438429">
    <property type="component" value="Unassembled WGS sequence"/>
</dbReference>
<evidence type="ECO:0000313" key="2">
    <source>
        <dbReference type="Proteomes" id="UP000438429"/>
    </source>
</evidence>
<reference evidence="1 2" key="1">
    <citation type="submission" date="2019-06" db="EMBL/GenBank/DDBJ databases">
        <title>Draft genomes of female and male turbot (Scophthalmus maximus).</title>
        <authorList>
            <person name="Xu H."/>
            <person name="Xu X.-W."/>
            <person name="Shao C."/>
            <person name="Chen S."/>
        </authorList>
    </citation>
    <scope>NUCLEOTIDE SEQUENCE [LARGE SCALE GENOMIC DNA]</scope>
    <source>
        <strain evidence="1">Ysfricsl-2016a</strain>
        <tissue evidence="1">Blood</tissue>
    </source>
</reference>
<name>A0A6A4TC15_SCOMX</name>
<gene>
    <name evidence="1" type="ORF">F2P81_007947</name>
</gene>